<dbReference type="KEGG" id="qsa:O6P43_002127"/>
<gene>
    <name evidence="5" type="ORF">O6P43_002127</name>
</gene>
<keyword evidence="6" id="KW-1185">Reference proteome</keyword>
<protein>
    <submittedName>
        <fullName evidence="5">E3 ubiquitin-protein ligase BOI</fullName>
    </submittedName>
</protein>
<keyword evidence="3" id="KW-0862">Zinc</keyword>
<dbReference type="FunFam" id="3.30.40.10:FF:000239">
    <property type="entry name" value="probable BOI-related E3 ubiquitin-protein ligase 2"/>
    <property type="match status" value="1"/>
</dbReference>
<dbReference type="PANTHER" id="PTHR42647">
    <property type="entry name" value="SBP (S-RIBONUCLEASE BINDING PROTEIN) FAMILY PROTEIN"/>
    <property type="match status" value="1"/>
</dbReference>
<feature type="coiled-coil region" evidence="4">
    <location>
        <begin position="109"/>
        <end position="189"/>
    </location>
</feature>
<proteinExistence type="predicted"/>
<dbReference type="Proteomes" id="UP001163823">
    <property type="component" value="Chromosome 2"/>
</dbReference>
<evidence type="ECO:0000256" key="4">
    <source>
        <dbReference type="SAM" id="Coils"/>
    </source>
</evidence>
<keyword evidence="1" id="KW-0479">Metal-binding</keyword>
<dbReference type="GO" id="GO:0008270">
    <property type="term" value="F:zinc ion binding"/>
    <property type="evidence" value="ECO:0007669"/>
    <property type="project" value="UniProtKB-KW"/>
</dbReference>
<dbReference type="EMBL" id="JARAOO010000002">
    <property type="protein sequence ID" value="KAJ7978624.1"/>
    <property type="molecule type" value="Genomic_DNA"/>
</dbReference>
<dbReference type="Pfam" id="PF13920">
    <property type="entry name" value="zf-C3HC4_3"/>
    <property type="match status" value="1"/>
</dbReference>
<keyword evidence="4" id="KW-0175">Coiled coil</keyword>
<dbReference type="InterPro" id="IPR011029">
    <property type="entry name" value="DEATH-like_dom_sf"/>
</dbReference>
<evidence type="ECO:0000313" key="6">
    <source>
        <dbReference type="Proteomes" id="UP001163823"/>
    </source>
</evidence>
<evidence type="ECO:0000256" key="3">
    <source>
        <dbReference type="ARBA" id="ARBA00022833"/>
    </source>
</evidence>
<dbReference type="AlphaFoldDB" id="A0AAD7VK96"/>
<keyword evidence="2" id="KW-0863">Zinc-finger</keyword>
<dbReference type="Gene3D" id="1.10.8.10">
    <property type="entry name" value="DNA helicase RuvA subunit, C-terminal domain"/>
    <property type="match status" value="1"/>
</dbReference>
<dbReference type="Gene3D" id="1.10.1170.10">
    <property type="entry name" value="Inhibitor Of Apoptosis Protein (2mihbC-IAP-1), Chain A"/>
    <property type="match status" value="1"/>
</dbReference>
<reference evidence="5" key="1">
    <citation type="journal article" date="2023" name="Science">
        <title>Elucidation of the pathway for biosynthesis of saponin adjuvants from the soapbark tree.</title>
        <authorList>
            <person name="Reed J."/>
            <person name="Orme A."/>
            <person name="El-Demerdash A."/>
            <person name="Owen C."/>
            <person name="Martin L.B.B."/>
            <person name="Misra R.C."/>
            <person name="Kikuchi S."/>
            <person name="Rejzek M."/>
            <person name="Martin A.C."/>
            <person name="Harkess A."/>
            <person name="Leebens-Mack J."/>
            <person name="Louveau T."/>
            <person name="Stephenson M.J."/>
            <person name="Osbourn A."/>
        </authorList>
    </citation>
    <scope>NUCLEOTIDE SEQUENCE</scope>
    <source>
        <strain evidence="5">S10</strain>
    </source>
</reference>
<comment type="caution">
    <text evidence="5">The sequence shown here is derived from an EMBL/GenBank/DDBJ whole genome shotgun (WGS) entry which is preliminary data.</text>
</comment>
<sequence>MAIQALYSDNISGFPLFGSQDLMTDIGCGVFNPSCFNLQQKHQQLQQLQNQQQRNQNMAFDNSILVSNLKAINNNHQSISYSQIMAAQVEKQRLEIDHYIRLQNERLRIMLQEQKKQQLMAMMQKIESKAVLLLRQKDEEIAQARKRMLELEDFYRKLEAENQAWQRVAEENEATVMFLNHTLEQMRERACCFNNGEEDAESCCNENRGDIEVEEETWEAKVGDFEKQRKGKIMMVCKGCNSRSSCILFLPCRHLCSCKACEAFLEACPVCKTAKKASIEALIF</sequence>
<dbReference type="PANTHER" id="PTHR42647:SF6">
    <property type="entry name" value="RING-TYPE DOMAIN-CONTAINING PROTEIN"/>
    <property type="match status" value="1"/>
</dbReference>
<dbReference type="GO" id="GO:0004842">
    <property type="term" value="F:ubiquitin-protein transferase activity"/>
    <property type="evidence" value="ECO:0007669"/>
    <property type="project" value="TreeGrafter"/>
</dbReference>
<evidence type="ECO:0000313" key="5">
    <source>
        <dbReference type="EMBL" id="KAJ7978624.1"/>
    </source>
</evidence>
<dbReference type="FunFam" id="1.10.1170.10:FF:000002">
    <property type="entry name" value="Baculoviral IAP repeat containing 7"/>
    <property type="match status" value="1"/>
</dbReference>
<name>A0AAD7VK96_QUISA</name>
<accession>A0AAD7VK96</accession>
<dbReference type="Gene3D" id="1.10.533.10">
    <property type="entry name" value="Death Domain, Fas"/>
    <property type="match status" value="1"/>
</dbReference>
<evidence type="ECO:0000256" key="1">
    <source>
        <dbReference type="ARBA" id="ARBA00022723"/>
    </source>
</evidence>
<dbReference type="PIRSF" id="PIRSF036836">
    <property type="entry name" value="RNase_bind_SBP1"/>
    <property type="match status" value="1"/>
</dbReference>
<organism evidence="5 6">
    <name type="scientific">Quillaja saponaria</name>
    <name type="common">Soap bark tree</name>
    <dbReference type="NCBI Taxonomy" id="32244"/>
    <lineage>
        <taxon>Eukaryota</taxon>
        <taxon>Viridiplantae</taxon>
        <taxon>Streptophyta</taxon>
        <taxon>Embryophyta</taxon>
        <taxon>Tracheophyta</taxon>
        <taxon>Spermatophyta</taxon>
        <taxon>Magnoliopsida</taxon>
        <taxon>eudicotyledons</taxon>
        <taxon>Gunneridae</taxon>
        <taxon>Pentapetalae</taxon>
        <taxon>rosids</taxon>
        <taxon>fabids</taxon>
        <taxon>Fabales</taxon>
        <taxon>Quillajaceae</taxon>
        <taxon>Quillaja</taxon>
    </lineage>
</organism>
<evidence type="ECO:0000256" key="2">
    <source>
        <dbReference type="ARBA" id="ARBA00022771"/>
    </source>
</evidence>